<protein>
    <submittedName>
        <fullName evidence="1">Uncharacterized protein</fullName>
    </submittedName>
</protein>
<accession>A0AAW1MHR5</accession>
<name>A0AAW1MHR5_POPJA</name>
<proteinExistence type="predicted"/>
<organism evidence="1 2">
    <name type="scientific">Popillia japonica</name>
    <name type="common">Japanese beetle</name>
    <dbReference type="NCBI Taxonomy" id="7064"/>
    <lineage>
        <taxon>Eukaryota</taxon>
        <taxon>Metazoa</taxon>
        <taxon>Ecdysozoa</taxon>
        <taxon>Arthropoda</taxon>
        <taxon>Hexapoda</taxon>
        <taxon>Insecta</taxon>
        <taxon>Pterygota</taxon>
        <taxon>Neoptera</taxon>
        <taxon>Endopterygota</taxon>
        <taxon>Coleoptera</taxon>
        <taxon>Polyphaga</taxon>
        <taxon>Scarabaeiformia</taxon>
        <taxon>Scarabaeidae</taxon>
        <taxon>Rutelinae</taxon>
        <taxon>Popillia</taxon>
    </lineage>
</organism>
<dbReference type="Proteomes" id="UP001458880">
    <property type="component" value="Unassembled WGS sequence"/>
</dbReference>
<keyword evidence="2" id="KW-1185">Reference proteome</keyword>
<comment type="caution">
    <text evidence="1">The sequence shown here is derived from an EMBL/GenBank/DDBJ whole genome shotgun (WGS) entry which is preliminary data.</text>
</comment>
<sequence>MLVVDRTVITQLQADQTGIDFMELSANLIRAHHLRYSSTPSILDSDTTSKGLSPISLGYSPPSYEDIFGDKNNDLPPSYSELSLLFRQRHLEFSEMQTFNLGSMIERNEDLVRETVLDINEIGNEEQMCNSVQEVNVRRKEGDNGEEIAISVPSHIQDINLPSHTNSAGVEDEDSYPNCKYCIMSLENDHKAKIKCYCYEDSADASNECVLRSRTYDSSACSSARLEVENNSSECSVYNVEPITADYKTISETDVIKNGSNLSKFKEYDKKCTLNNKQSDEDKCQQSCEDIRESSL</sequence>
<reference evidence="1 2" key="1">
    <citation type="journal article" date="2024" name="BMC Genomics">
        <title>De novo assembly and annotation of Popillia japonica's genome with initial clues to its potential as an invasive pest.</title>
        <authorList>
            <person name="Cucini C."/>
            <person name="Boschi S."/>
            <person name="Funari R."/>
            <person name="Cardaioli E."/>
            <person name="Iannotti N."/>
            <person name="Marturano G."/>
            <person name="Paoli F."/>
            <person name="Bruttini M."/>
            <person name="Carapelli A."/>
            <person name="Frati F."/>
            <person name="Nardi F."/>
        </authorList>
    </citation>
    <scope>NUCLEOTIDE SEQUENCE [LARGE SCALE GENOMIC DNA]</scope>
    <source>
        <strain evidence="1">DMR45628</strain>
    </source>
</reference>
<dbReference type="AlphaFoldDB" id="A0AAW1MHR5"/>
<dbReference type="EMBL" id="JASPKY010000045">
    <property type="protein sequence ID" value="KAK9745761.1"/>
    <property type="molecule type" value="Genomic_DNA"/>
</dbReference>
<gene>
    <name evidence="1" type="ORF">QE152_g6638</name>
</gene>
<evidence type="ECO:0000313" key="1">
    <source>
        <dbReference type="EMBL" id="KAK9745761.1"/>
    </source>
</evidence>
<evidence type="ECO:0000313" key="2">
    <source>
        <dbReference type="Proteomes" id="UP001458880"/>
    </source>
</evidence>